<evidence type="ECO:0000256" key="3">
    <source>
        <dbReference type="ARBA" id="ARBA00023002"/>
    </source>
</evidence>
<dbReference type="InterPro" id="IPR023753">
    <property type="entry name" value="FAD/NAD-binding_dom"/>
</dbReference>
<dbReference type="Gene3D" id="3.50.50.60">
    <property type="entry name" value="FAD/NAD(P)-binding domain"/>
    <property type="match status" value="1"/>
</dbReference>
<dbReference type="EMBL" id="JAAVLN010000001">
    <property type="protein sequence ID" value="NKC02829.1"/>
    <property type="molecule type" value="Genomic_DNA"/>
</dbReference>
<dbReference type="PRINTS" id="PR00469">
    <property type="entry name" value="PNDRDTASEII"/>
</dbReference>
<evidence type="ECO:0000313" key="6">
    <source>
        <dbReference type="EMBL" id="NKC02829.1"/>
    </source>
</evidence>
<sequence>MAAAPGIGIRNDIAIIGAGPVALFAVFQLGLFGFKCQLIDALDRPGGQSTVFYPDKPIFDIPGFPTIMGDELVSRLLEQIAPYGPTFHYGQTVTMLERAGECIVLTTDKAISIKADAVVIASGLGAFGPDGQIVRPDPLAELGLERAGNAIAVSPESFATSQPDIFAIGDACHYPGKLKLILSGFHEAALMTQAVRKRLQKAGSQ</sequence>
<evidence type="ECO:0000256" key="4">
    <source>
        <dbReference type="SAM" id="Phobius"/>
    </source>
</evidence>
<dbReference type="Proteomes" id="UP000704467">
    <property type="component" value="Unassembled WGS sequence"/>
</dbReference>
<keyword evidence="7" id="KW-1185">Reference proteome</keyword>
<evidence type="ECO:0000256" key="1">
    <source>
        <dbReference type="ARBA" id="ARBA00018719"/>
    </source>
</evidence>
<keyword evidence="2" id="KW-0285">Flavoprotein</keyword>
<keyword evidence="4" id="KW-0812">Transmembrane</keyword>
<keyword evidence="3" id="KW-0560">Oxidoreductase</keyword>
<dbReference type="PANTHER" id="PTHR48105">
    <property type="entry name" value="THIOREDOXIN REDUCTASE 1-RELATED-RELATED"/>
    <property type="match status" value="1"/>
</dbReference>
<proteinExistence type="predicted"/>
<dbReference type="InterPro" id="IPR036188">
    <property type="entry name" value="FAD/NAD-bd_sf"/>
</dbReference>
<feature type="domain" description="FAD/NAD(P)-binding" evidence="5">
    <location>
        <begin position="71"/>
        <end position="175"/>
    </location>
</feature>
<protein>
    <recommendedName>
        <fullName evidence="1">Thioredoxin reductase</fullName>
    </recommendedName>
</protein>
<evidence type="ECO:0000259" key="5">
    <source>
        <dbReference type="Pfam" id="PF07992"/>
    </source>
</evidence>
<evidence type="ECO:0000313" key="7">
    <source>
        <dbReference type="Proteomes" id="UP000704467"/>
    </source>
</evidence>
<dbReference type="InterPro" id="IPR050097">
    <property type="entry name" value="Ferredoxin-NADP_redctase_2"/>
</dbReference>
<feature type="transmembrane region" description="Helical" evidence="4">
    <location>
        <begin position="13"/>
        <end position="34"/>
    </location>
</feature>
<name>A0ABX1DIV3_9HYPH</name>
<dbReference type="RefSeq" id="WP_138785080.1">
    <property type="nucleotide sequence ID" value="NZ_JBHEEQ010000007.1"/>
</dbReference>
<gene>
    <name evidence="6" type="ORF">HED55_04000</name>
</gene>
<keyword evidence="4" id="KW-0472">Membrane</keyword>
<dbReference type="Pfam" id="PF07992">
    <property type="entry name" value="Pyr_redox_2"/>
    <property type="match status" value="1"/>
</dbReference>
<accession>A0ABX1DIV3</accession>
<organism evidence="6 7">
    <name type="scientific">Brucella haematophila</name>
    <dbReference type="NCBI Taxonomy" id="419474"/>
    <lineage>
        <taxon>Bacteria</taxon>
        <taxon>Pseudomonadati</taxon>
        <taxon>Pseudomonadota</taxon>
        <taxon>Alphaproteobacteria</taxon>
        <taxon>Hyphomicrobiales</taxon>
        <taxon>Brucellaceae</taxon>
        <taxon>Brucella/Ochrobactrum group</taxon>
        <taxon>Brucella</taxon>
    </lineage>
</organism>
<reference evidence="6 7" key="1">
    <citation type="submission" date="2020-03" db="EMBL/GenBank/DDBJ databases">
        <title>Whole genome sequencing of clinical and environmental type strains of Ochrobactrum.</title>
        <authorList>
            <person name="Dharne M."/>
        </authorList>
    </citation>
    <scope>NUCLEOTIDE SEQUENCE [LARGE SCALE GENOMIC DNA]</scope>
    <source>
        <strain evidence="6 7">CIP 109452</strain>
    </source>
</reference>
<dbReference type="SUPFAM" id="SSF51905">
    <property type="entry name" value="FAD/NAD(P)-binding domain"/>
    <property type="match status" value="1"/>
</dbReference>
<comment type="caution">
    <text evidence="6">The sequence shown here is derived from an EMBL/GenBank/DDBJ whole genome shotgun (WGS) entry which is preliminary data.</text>
</comment>
<keyword evidence="4" id="KW-1133">Transmembrane helix</keyword>
<evidence type="ECO:0000256" key="2">
    <source>
        <dbReference type="ARBA" id="ARBA00022630"/>
    </source>
</evidence>